<evidence type="ECO:0000259" key="8">
    <source>
        <dbReference type="Pfam" id="PF10513"/>
    </source>
</evidence>
<evidence type="ECO:0000256" key="4">
    <source>
        <dbReference type="ARBA" id="ARBA00023163"/>
    </source>
</evidence>
<keyword evidence="5 6" id="KW-0539">Nucleus</keyword>
<dbReference type="OrthoDB" id="435275at2759"/>
<comment type="subcellular location">
    <subcellularLocation>
        <location evidence="1 6">Nucleus</location>
    </subcellularLocation>
</comment>
<proteinExistence type="inferred from homology"/>
<gene>
    <name evidence="9" type="ORF">SHERM_19228</name>
</gene>
<dbReference type="GO" id="GO:0035267">
    <property type="term" value="C:NuA4 histone acetyltransferase complex"/>
    <property type="evidence" value="ECO:0007669"/>
    <property type="project" value="InterPro"/>
</dbReference>
<reference evidence="9" key="1">
    <citation type="submission" date="2019-12" db="EMBL/GenBank/DDBJ databases">
        <authorList>
            <person name="Scholes J."/>
        </authorList>
    </citation>
    <scope>NUCLEOTIDE SEQUENCE</scope>
</reference>
<feature type="compositionally biased region" description="Basic residues" evidence="7">
    <location>
        <begin position="349"/>
        <end position="372"/>
    </location>
</feature>
<comment type="similarity">
    <text evidence="2 6">Belongs to the enhancer of polycomb family.</text>
</comment>
<dbReference type="EMBL" id="CACSLK010020742">
    <property type="protein sequence ID" value="CAA0821226.1"/>
    <property type="molecule type" value="Genomic_DNA"/>
</dbReference>
<dbReference type="GO" id="GO:0005634">
    <property type="term" value="C:nucleus"/>
    <property type="evidence" value="ECO:0007669"/>
    <property type="project" value="UniProtKB-SubCell"/>
</dbReference>
<evidence type="ECO:0000256" key="6">
    <source>
        <dbReference type="RuleBase" id="RU361124"/>
    </source>
</evidence>
<dbReference type="Proteomes" id="UP001153555">
    <property type="component" value="Unassembled WGS sequence"/>
</dbReference>
<dbReference type="GO" id="GO:0006357">
    <property type="term" value="P:regulation of transcription by RNA polymerase II"/>
    <property type="evidence" value="ECO:0007669"/>
    <property type="project" value="InterPro"/>
</dbReference>
<evidence type="ECO:0000256" key="3">
    <source>
        <dbReference type="ARBA" id="ARBA00023015"/>
    </source>
</evidence>
<dbReference type="AlphaFoldDB" id="A0A9N7RBL7"/>
<evidence type="ECO:0000313" key="10">
    <source>
        <dbReference type="Proteomes" id="UP001153555"/>
    </source>
</evidence>
<dbReference type="PANTHER" id="PTHR14898">
    <property type="entry name" value="ENHANCER OF POLYCOMB"/>
    <property type="match status" value="1"/>
</dbReference>
<feature type="domain" description="Enhancer of polycomb-like N-terminal" evidence="8">
    <location>
        <begin position="527"/>
        <end position="613"/>
    </location>
</feature>
<comment type="caution">
    <text evidence="9">The sequence shown here is derived from an EMBL/GenBank/DDBJ whole genome shotgun (WGS) entry which is preliminary data.</text>
</comment>
<keyword evidence="3 6" id="KW-0805">Transcription regulation</keyword>
<dbReference type="InterPro" id="IPR019542">
    <property type="entry name" value="Enhancer_polycomb-like_N"/>
</dbReference>
<keyword evidence="4 6" id="KW-0804">Transcription</keyword>
<protein>
    <recommendedName>
        <fullName evidence="6">Enhancer of polycomb-like protein</fullName>
    </recommendedName>
</protein>
<sequence length="787" mass="89059">MPSVGMRRSTRVFGAQVLRSGRRLWTKPQGSSKKKVGIDHVENQWAELRKESTDTREIADDSCKETKQESPNNGLADVEMRELTPECSDVDMKNADRMYGIVYRRKRKRAELGKVVLTEDRRCGKKFFRKQWRKRSKVALSESCVVDRGSVIRVCELAVVVNGSSCRFGHLITCLLNTVLSYMSRVRIGIRRLSAFLLSKPICDAYSSGGVLFLQDSSKANNLVIRIISGSMSLIPTFSVNLFTIPTFYTHMQTSMFIRSAHLACFLVAPSVKVTDMADCFETQSVTHLVDTFEKDEKVTDTRSFDVTSCMEQQDSVELLPQVSSGRIRKELPQTTAAIGINKSALRTSKSRNSHHIQKRRSSLRRKKGRTHSGFRIQKSFGTLATEIFRIKQESAKLSPAKSSSPMSKKISELKCTVTQDVFVTGCRVNLLITEPDRCYREEGATVMLELSASKQWFLAVKKDGKKKYSLTVEKVMRASCTNRFSNATIWAVNGGLKLEFPNKYDWLSFKELYKECYERNLLSPAASVIPVPGVQEVSGLANMDCKCKPYVRPNSYIRMRDDELTRALAKKSPIYDMDSDDEVCRAELNDELCGGELITPESFESIIDALEKGSHCNPEENFDEQGFSDICMHLERREVVEAIHGYWVKKRKQKRVALVKIFQLYHPRKTQVIPKSVLRKKRSFKRQASQVGRGKQRPTFPAIIPAERDNTLEQQDNVHKVQEAKAAAERFEGLAILKRQKAQLLMANADLATYKALVALRIAEAAQMAKHPENVHSFLPGPLAQS</sequence>
<dbReference type="InterPro" id="IPR024943">
    <property type="entry name" value="Enhancer_polycomb"/>
</dbReference>
<name>A0A9N7RBL7_STRHE</name>
<evidence type="ECO:0000256" key="5">
    <source>
        <dbReference type="ARBA" id="ARBA00023242"/>
    </source>
</evidence>
<feature type="region of interest" description="Disordered" evidence="7">
    <location>
        <begin position="348"/>
        <end position="372"/>
    </location>
</feature>
<evidence type="ECO:0000256" key="1">
    <source>
        <dbReference type="ARBA" id="ARBA00004123"/>
    </source>
</evidence>
<organism evidence="9 10">
    <name type="scientific">Striga hermonthica</name>
    <name type="common">Purple witchweed</name>
    <name type="synonym">Buchnera hermonthica</name>
    <dbReference type="NCBI Taxonomy" id="68872"/>
    <lineage>
        <taxon>Eukaryota</taxon>
        <taxon>Viridiplantae</taxon>
        <taxon>Streptophyta</taxon>
        <taxon>Embryophyta</taxon>
        <taxon>Tracheophyta</taxon>
        <taxon>Spermatophyta</taxon>
        <taxon>Magnoliopsida</taxon>
        <taxon>eudicotyledons</taxon>
        <taxon>Gunneridae</taxon>
        <taxon>Pentapetalae</taxon>
        <taxon>asterids</taxon>
        <taxon>lamiids</taxon>
        <taxon>Lamiales</taxon>
        <taxon>Orobanchaceae</taxon>
        <taxon>Buchnereae</taxon>
        <taxon>Striga</taxon>
    </lineage>
</organism>
<evidence type="ECO:0000256" key="2">
    <source>
        <dbReference type="ARBA" id="ARBA00008035"/>
    </source>
</evidence>
<evidence type="ECO:0000256" key="7">
    <source>
        <dbReference type="SAM" id="MobiDB-lite"/>
    </source>
</evidence>
<dbReference type="Pfam" id="PF10513">
    <property type="entry name" value="EPL1"/>
    <property type="match status" value="1"/>
</dbReference>
<accession>A0A9N7RBL7</accession>
<keyword evidence="10" id="KW-1185">Reference proteome</keyword>
<evidence type="ECO:0000313" key="9">
    <source>
        <dbReference type="EMBL" id="CAA0821226.1"/>
    </source>
</evidence>